<reference evidence="4" key="1">
    <citation type="submission" date="2021-01" db="EMBL/GenBank/DDBJ databases">
        <title>Whole genome shotgun sequence of Rhizocola hellebori NBRC 109834.</title>
        <authorList>
            <person name="Komaki H."/>
            <person name="Tamura T."/>
        </authorList>
    </citation>
    <scope>NUCLEOTIDE SEQUENCE</scope>
    <source>
        <strain evidence="4">NBRC 109834</strain>
    </source>
</reference>
<dbReference type="SUPFAM" id="SSF52540">
    <property type="entry name" value="P-loop containing nucleoside triphosphate hydrolases"/>
    <property type="match status" value="1"/>
</dbReference>
<dbReference type="Proteomes" id="UP000612899">
    <property type="component" value="Unassembled WGS sequence"/>
</dbReference>
<keyword evidence="1" id="KW-0547">Nucleotide-binding</keyword>
<evidence type="ECO:0000259" key="3">
    <source>
        <dbReference type="PROSITE" id="PS50043"/>
    </source>
</evidence>
<dbReference type="SMART" id="SM00421">
    <property type="entry name" value="HTH_LUXR"/>
    <property type="match status" value="1"/>
</dbReference>
<dbReference type="PANTHER" id="PTHR16305">
    <property type="entry name" value="TESTICULAR SOLUBLE ADENYLYL CYCLASE"/>
    <property type="match status" value="1"/>
</dbReference>
<dbReference type="PANTHER" id="PTHR16305:SF35">
    <property type="entry name" value="TRANSCRIPTIONAL ACTIVATOR DOMAIN"/>
    <property type="match status" value="1"/>
</dbReference>
<comment type="caution">
    <text evidence="4">The sequence shown here is derived from an EMBL/GenBank/DDBJ whole genome shotgun (WGS) entry which is preliminary data.</text>
</comment>
<dbReference type="GO" id="GO:0006355">
    <property type="term" value="P:regulation of DNA-templated transcription"/>
    <property type="evidence" value="ECO:0007669"/>
    <property type="project" value="InterPro"/>
</dbReference>
<dbReference type="PRINTS" id="PR00038">
    <property type="entry name" value="HTHLUXR"/>
</dbReference>
<dbReference type="CDD" id="cd06170">
    <property type="entry name" value="LuxR_C_like"/>
    <property type="match status" value="1"/>
</dbReference>
<proteinExistence type="predicted"/>
<dbReference type="GO" id="GO:0003677">
    <property type="term" value="F:DNA binding"/>
    <property type="evidence" value="ECO:0007669"/>
    <property type="project" value="InterPro"/>
</dbReference>
<dbReference type="InterPro" id="IPR027417">
    <property type="entry name" value="P-loop_NTPase"/>
</dbReference>
<evidence type="ECO:0000256" key="2">
    <source>
        <dbReference type="ARBA" id="ARBA00022840"/>
    </source>
</evidence>
<gene>
    <name evidence="4" type="ORF">Rhe02_22600</name>
</gene>
<organism evidence="4 5">
    <name type="scientific">Rhizocola hellebori</name>
    <dbReference type="NCBI Taxonomy" id="1392758"/>
    <lineage>
        <taxon>Bacteria</taxon>
        <taxon>Bacillati</taxon>
        <taxon>Actinomycetota</taxon>
        <taxon>Actinomycetes</taxon>
        <taxon>Micromonosporales</taxon>
        <taxon>Micromonosporaceae</taxon>
        <taxon>Rhizocola</taxon>
    </lineage>
</organism>
<dbReference type="Pfam" id="PF13191">
    <property type="entry name" value="AAA_16"/>
    <property type="match status" value="1"/>
</dbReference>
<dbReference type="Pfam" id="PF00196">
    <property type="entry name" value="GerE"/>
    <property type="match status" value="1"/>
</dbReference>
<dbReference type="InterPro" id="IPR041664">
    <property type="entry name" value="AAA_16"/>
</dbReference>
<evidence type="ECO:0000256" key="1">
    <source>
        <dbReference type="ARBA" id="ARBA00022741"/>
    </source>
</evidence>
<dbReference type="InterPro" id="IPR000792">
    <property type="entry name" value="Tscrpt_reg_LuxR_C"/>
</dbReference>
<keyword evidence="5" id="KW-1185">Reference proteome</keyword>
<dbReference type="Gene3D" id="1.10.10.10">
    <property type="entry name" value="Winged helix-like DNA-binding domain superfamily/Winged helix DNA-binding domain"/>
    <property type="match status" value="1"/>
</dbReference>
<evidence type="ECO:0000313" key="4">
    <source>
        <dbReference type="EMBL" id="GIH04193.1"/>
    </source>
</evidence>
<protein>
    <submittedName>
        <fullName evidence="4">LuxR family transcriptional regulator</fullName>
    </submittedName>
</protein>
<sequence>MLAGEPGIGKTRLVHELTGALDPATVVLIGQAVPGSLARPYEVLLDAIDNRPGIGEDQLEALSDPRRSAVERLHTGLAIISEVVGDAPAVLVFEDLHWADSESAALFERIADQGGPRLLIGTYRPDEVTMRKPIAALLARLERRHSVTHVRLGRLSAAQTAAMLAAATGKPAPVRAANALHQRTGGNPFFLEELLRSRQSDDLEELCEQPLPWSLVEVLRRQVEGLEPVGHRVVEAAALLGQRIPFDLLAGVTAMDEGDLIEVLRELVTSGVLVEADQDEFVFRHALVREAITDQMLGRQRRRLHEAALEVLLDSGAADPALVAYHARGAGRYDDMIDAAQRGTRLYLSIGSAYQALRLAEMGLDEVPDDIELLSGAARAAWLAGLLDDAVRYGRSWRAQAVDAPAQADALYLLVRLAWEADELTEMRELTSDIEALIADLPPGASQARAMTAVAQSKMLQDEQEATLRWADRALALADEFDLPVVRLAALVEKGSALANLPATATQGWAMLRGLVDEAEKLGEWVLAARALNNLVQGVPPASAAEHAEMLERMRGNAERAGFESLAVAAYFQGRARLAMRAGNLPEAIEALEEGRNHDRGYLRRGRRADYHAVFLGGLYLEAGRLDDIAEIIEDLSHLVLEEASTIPGLAFHLACRRGDLPLAQRLLDELYGALAAQPWRSGSQAHDLVSAALTAGLPLSKVDSMRVELLDNYVWDDYRTLVDAQLDEAHGRHQAALAGYVTTAGSVILSPPVRGTAHVGAARCLLAADRAGEAAAHVDAAMTLLGSWAGWRVAQLDQVRARLGMTAAPSAVTGPAALTPREREVALLIADGLTNTDLARRLYISPKTAAVHVSSILRKLGVASRTEVGSVIEQA</sequence>
<dbReference type="AlphaFoldDB" id="A0A8J3Q6J5"/>
<dbReference type="SUPFAM" id="SSF46894">
    <property type="entry name" value="C-terminal effector domain of the bipartite response regulators"/>
    <property type="match status" value="1"/>
</dbReference>
<name>A0A8J3Q6J5_9ACTN</name>
<dbReference type="GO" id="GO:0005737">
    <property type="term" value="C:cytoplasm"/>
    <property type="evidence" value="ECO:0007669"/>
    <property type="project" value="TreeGrafter"/>
</dbReference>
<accession>A0A8J3Q6J5</accession>
<dbReference type="PROSITE" id="PS50043">
    <property type="entry name" value="HTH_LUXR_2"/>
    <property type="match status" value="1"/>
</dbReference>
<dbReference type="GO" id="GO:0004016">
    <property type="term" value="F:adenylate cyclase activity"/>
    <property type="evidence" value="ECO:0007669"/>
    <property type="project" value="TreeGrafter"/>
</dbReference>
<dbReference type="InterPro" id="IPR016032">
    <property type="entry name" value="Sig_transdc_resp-reg_C-effctor"/>
</dbReference>
<feature type="domain" description="HTH luxR-type" evidence="3">
    <location>
        <begin position="812"/>
        <end position="876"/>
    </location>
</feature>
<evidence type="ECO:0000313" key="5">
    <source>
        <dbReference type="Proteomes" id="UP000612899"/>
    </source>
</evidence>
<dbReference type="InterPro" id="IPR036388">
    <property type="entry name" value="WH-like_DNA-bd_sf"/>
</dbReference>
<dbReference type="EMBL" id="BONY01000011">
    <property type="protein sequence ID" value="GIH04193.1"/>
    <property type="molecule type" value="Genomic_DNA"/>
</dbReference>
<keyword evidence="2" id="KW-0067">ATP-binding</keyword>
<dbReference type="GO" id="GO:0005524">
    <property type="term" value="F:ATP binding"/>
    <property type="evidence" value="ECO:0007669"/>
    <property type="project" value="UniProtKB-KW"/>
</dbReference>